<feature type="compositionally biased region" description="Pro residues" evidence="1">
    <location>
        <begin position="160"/>
        <end position="170"/>
    </location>
</feature>
<dbReference type="AlphaFoldDB" id="A0A7J6R064"/>
<feature type="region of interest" description="Disordered" evidence="1">
    <location>
        <begin position="151"/>
        <end position="170"/>
    </location>
</feature>
<dbReference type="EMBL" id="JABANM010026420">
    <property type="protein sequence ID" value="KAF4713010.1"/>
    <property type="molecule type" value="Genomic_DNA"/>
</dbReference>
<proteinExistence type="predicted"/>
<feature type="signal peptide" evidence="2">
    <location>
        <begin position="1"/>
        <end position="19"/>
    </location>
</feature>
<reference evidence="3 4" key="1">
    <citation type="submission" date="2020-04" db="EMBL/GenBank/DDBJ databases">
        <title>Perkinsus olseni comparative genomics.</title>
        <authorList>
            <person name="Bogema D.R."/>
        </authorList>
    </citation>
    <scope>NUCLEOTIDE SEQUENCE [LARGE SCALE GENOMIC DNA]</scope>
    <source>
        <strain evidence="3">ATCC PRA-205</strain>
    </source>
</reference>
<evidence type="ECO:0000313" key="3">
    <source>
        <dbReference type="EMBL" id="KAF4713010.1"/>
    </source>
</evidence>
<dbReference type="Proteomes" id="UP000574390">
    <property type="component" value="Unassembled WGS sequence"/>
</dbReference>
<evidence type="ECO:0000313" key="4">
    <source>
        <dbReference type="Proteomes" id="UP000574390"/>
    </source>
</evidence>
<protein>
    <submittedName>
        <fullName evidence="3">Uncharacterized protein</fullName>
    </submittedName>
</protein>
<sequence>MLPSLTALCVILVAAQCHADAFLGEDSSGGLGSPIDRTYTLDSSSSGEPDIWSFQFTRQQGGRVFITAYKGRLPKGQYDCGYELAQSSGAPRYTLTLSNPCRQVVMDSTGYYDDTFLTGCFIDSDYQYLHVPTATTGYDIYRSNTIPTTTPTPTTTTPCPTRPTTPCPTRPTTPCPTVTTTTSGGDCKAGDAMCNSYRKGSYCKYWLNPKVCSATNKPCCC</sequence>
<evidence type="ECO:0000256" key="2">
    <source>
        <dbReference type="SAM" id="SignalP"/>
    </source>
</evidence>
<accession>A0A7J6R064</accession>
<comment type="caution">
    <text evidence="3">The sequence shown here is derived from an EMBL/GenBank/DDBJ whole genome shotgun (WGS) entry which is preliminary data.</text>
</comment>
<keyword evidence="2" id="KW-0732">Signal</keyword>
<name>A0A7J6R064_PEROL</name>
<feature type="chain" id="PRO_5029619109" evidence="2">
    <location>
        <begin position="20"/>
        <end position="221"/>
    </location>
</feature>
<organism evidence="3 4">
    <name type="scientific">Perkinsus olseni</name>
    <name type="common">Perkinsus atlanticus</name>
    <dbReference type="NCBI Taxonomy" id="32597"/>
    <lineage>
        <taxon>Eukaryota</taxon>
        <taxon>Sar</taxon>
        <taxon>Alveolata</taxon>
        <taxon>Perkinsozoa</taxon>
        <taxon>Perkinsea</taxon>
        <taxon>Perkinsida</taxon>
        <taxon>Perkinsidae</taxon>
        <taxon>Perkinsus</taxon>
    </lineage>
</organism>
<evidence type="ECO:0000256" key="1">
    <source>
        <dbReference type="SAM" id="MobiDB-lite"/>
    </source>
</evidence>
<gene>
    <name evidence="3" type="ORF">FOZ62_015615</name>
</gene>